<dbReference type="PRINTS" id="PR00413">
    <property type="entry name" value="HADHALOGNASE"/>
</dbReference>
<evidence type="ECO:0000313" key="5">
    <source>
        <dbReference type="Proteomes" id="UP000515976"/>
    </source>
</evidence>
<dbReference type="SFLD" id="SFLDS00003">
    <property type="entry name" value="Haloacid_Dehalogenase"/>
    <property type="match status" value="1"/>
</dbReference>
<evidence type="ECO:0000256" key="1">
    <source>
        <dbReference type="ARBA" id="ARBA00001946"/>
    </source>
</evidence>
<dbReference type="SUPFAM" id="SSF56784">
    <property type="entry name" value="HAD-like"/>
    <property type="match status" value="1"/>
</dbReference>
<dbReference type="KEGG" id="pei:H9L10_08285"/>
<dbReference type="EMBL" id="CP060712">
    <property type="protein sequence ID" value="QNN48351.1"/>
    <property type="molecule type" value="Genomic_DNA"/>
</dbReference>
<dbReference type="NCBIfam" id="TIGR01509">
    <property type="entry name" value="HAD-SF-IA-v3"/>
    <property type="match status" value="1"/>
</dbReference>
<dbReference type="PANTHER" id="PTHR46470">
    <property type="entry name" value="N-ACYLNEURAMINATE-9-PHOSPHATASE"/>
    <property type="match status" value="1"/>
</dbReference>
<sequence length="255" mass="27272">MSGDPGVAAVLLDADDTLYDTRAAMHAAGAAAASRLWPQADPERLAHAGEHFRSDPEGHFTAYARGEIEFEEMRRARVAELAAWLDQAGEDWWDAFEEVYEPAFVEGLAAFDDVRATVVGLRSAGLAVGVLTNSSGDYTRVKMEASGLEGLFDVVCSRDTLGFGKPDPRAFHEACRRLGTEPAATLYVGDQLATDPLAADDAGLRAAWLVRAGVPDERSRRLVESRSVPVIAGLDAIAGLLERSDGRFGPGEGGR</sequence>
<dbReference type="Gene3D" id="3.40.50.1000">
    <property type="entry name" value="HAD superfamily/HAD-like"/>
    <property type="match status" value="1"/>
</dbReference>
<dbReference type="Pfam" id="PF00702">
    <property type="entry name" value="Hydrolase"/>
    <property type="match status" value="1"/>
</dbReference>
<dbReference type="Gene3D" id="1.20.120.1600">
    <property type="match status" value="1"/>
</dbReference>
<dbReference type="InterPro" id="IPR006439">
    <property type="entry name" value="HAD-SF_hydro_IA"/>
</dbReference>
<proteinExistence type="predicted"/>
<keyword evidence="3" id="KW-0460">Magnesium</keyword>
<dbReference type="SFLD" id="SFLDG01129">
    <property type="entry name" value="C1.5:_HAD__Beta-PGM__Phosphata"/>
    <property type="match status" value="1"/>
</dbReference>
<comment type="cofactor">
    <cofactor evidence="1">
        <name>Mg(2+)</name>
        <dbReference type="ChEBI" id="CHEBI:18420"/>
    </cofactor>
</comment>
<protein>
    <submittedName>
        <fullName evidence="4">HAD family hydrolase</fullName>
    </submittedName>
</protein>
<accession>A0A7G9QYC6</accession>
<organism evidence="4 5">
    <name type="scientific">Phycicoccus endophyticus</name>
    <dbReference type="NCBI Taxonomy" id="1690220"/>
    <lineage>
        <taxon>Bacteria</taxon>
        <taxon>Bacillati</taxon>
        <taxon>Actinomycetota</taxon>
        <taxon>Actinomycetes</taxon>
        <taxon>Micrococcales</taxon>
        <taxon>Intrasporangiaceae</taxon>
        <taxon>Phycicoccus</taxon>
    </lineage>
</organism>
<evidence type="ECO:0000313" key="4">
    <source>
        <dbReference type="EMBL" id="QNN48351.1"/>
    </source>
</evidence>
<keyword evidence="2 4" id="KW-0378">Hydrolase</keyword>
<name>A0A7G9QYC6_9MICO</name>
<reference evidence="4 5" key="1">
    <citation type="submission" date="2020-08" db="EMBL/GenBank/DDBJ databases">
        <title>Genome sequence of Phycicoccus endophyticus JCM 31784T.</title>
        <authorList>
            <person name="Hyun D.-W."/>
            <person name="Bae J.-W."/>
        </authorList>
    </citation>
    <scope>NUCLEOTIDE SEQUENCE [LARGE SCALE GENOMIC DNA]</scope>
    <source>
        <strain evidence="4 5">JCM 31784</strain>
    </source>
</reference>
<dbReference type="PANTHER" id="PTHR46470:SF4">
    <property type="entry name" value="5-AMINO-6-(5-PHOSPHO-D-RIBITYLAMINO)URACIL PHOSPHATASE YIGB"/>
    <property type="match status" value="1"/>
</dbReference>
<dbReference type="AlphaFoldDB" id="A0A7G9QYC6"/>
<gene>
    <name evidence="4" type="ORF">H9L10_08285</name>
</gene>
<dbReference type="RefSeq" id="WP_166100632.1">
    <property type="nucleotide sequence ID" value="NZ_BMMY01000007.1"/>
</dbReference>
<keyword evidence="5" id="KW-1185">Reference proteome</keyword>
<dbReference type="GO" id="GO:0016787">
    <property type="term" value="F:hydrolase activity"/>
    <property type="evidence" value="ECO:0007669"/>
    <property type="project" value="UniProtKB-KW"/>
</dbReference>
<dbReference type="NCBIfam" id="TIGR01549">
    <property type="entry name" value="HAD-SF-IA-v1"/>
    <property type="match status" value="1"/>
</dbReference>
<evidence type="ECO:0000256" key="3">
    <source>
        <dbReference type="ARBA" id="ARBA00022842"/>
    </source>
</evidence>
<dbReference type="GO" id="GO:0044281">
    <property type="term" value="P:small molecule metabolic process"/>
    <property type="evidence" value="ECO:0007669"/>
    <property type="project" value="UniProtKB-ARBA"/>
</dbReference>
<dbReference type="InterPro" id="IPR036412">
    <property type="entry name" value="HAD-like_sf"/>
</dbReference>
<dbReference type="Proteomes" id="UP000515976">
    <property type="component" value="Chromosome"/>
</dbReference>
<evidence type="ECO:0000256" key="2">
    <source>
        <dbReference type="ARBA" id="ARBA00022801"/>
    </source>
</evidence>
<dbReference type="InterPro" id="IPR051400">
    <property type="entry name" value="HAD-like_hydrolase"/>
</dbReference>
<dbReference type="InterPro" id="IPR023214">
    <property type="entry name" value="HAD_sf"/>
</dbReference>